<sequence length="71" mass="8102">MNVVYLWLELVALAVLAWLCRDKIKPVIGGLLDRKACAHGAVKPRSMLRSHRPHAPLPPRRLRRNRSSLAR</sequence>
<dbReference type="Proteomes" id="UP000071859">
    <property type="component" value="Unassembled WGS sequence"/>
</dbReference>
<dbReference type="AlphaFoldDB" id="A0A158A470"/>
<feature type="region of interest" description="Disordered" evidence="1">
    <location>
        <begin position="43"/>
        <end position="71"/>
    </location>
</feature>
<dbReference type="EMBL" id="FCOX02000004">
    <property type="protein sequence ID" value="SAK52644.1"/>
    <property type="molecule type" value="Genomic_DNA"/>
</dbReference>
<name>A0A158A470_9BURK</name>
<feature type="compositionally biased region" description="Basic residues" evidence="1">
    <location>
        <begin position="46"/>
        <end position="71"/>
    </location>
</feature>
<proteinExistence type="predicted"/>
<keyword evidence="3" id="KW-1185">Reference proteome</keyword>
<reference evidence="2" key="1">
    <citation type="submission" date="2016-01" db="EMBL/GenBank/DDBJ databases">
        <authorList>
            <person name="Peeters C."/>
        </authorList>
    </citation>
    <scope>NUCLEOTIDE SEQUENCE</scope>
    <source>
        <strain evidence="2">LMG 29321</strain>
    </source>
</reference>
<evidence type="ECO:0000313" key="3">
    <source>
        <dbReference type="Proteomes" id="UP000071859"/>
    </source>
</evidence>
<comment type="caution">
    <text evidence="2">The sequence shown here is derived from an EMBL/GenBank/DDBJ whole genome shotgun (WGS) entry which is preliminary data.</text>
</comment>
<gene>
    <name evidence="2" type="ORF">AWB78_01241</name>
</gene>
<evidence type="ECO:0000313" key="2">
    <source>
        <dbReference type="EMBL" id="SAK52644.1"/>
    </source>
</evidence>
<organism evidence="2 3">
    <name type="scientific">Caballeronia calidae</name>
    <dbReference type="NCBI Taxonomy" id="1777139"/>
    <lineage>
        <taxon>Bacteria</taxon>
        <taxon>Pseudomonadati</taxon>
        <taxon>Pseudomonadota</taxon>
        <taxon>Betaproteobacteria</taxon>
        <taxon>Burkholderiales</taxon>
        <taxon>Burkholderiaceae</taxon>
        <taxon>Caballeronia</taxon>
    </lineage>
</organism>
<protein>
    <submittedName>
        <fullName evidence="2">Uncharacterized protein</fullName>
    </submittedName>
</protein>
<accession>A0A158A470</accession>
<evidence type="ECO:0000256" key="1">
    <source>
        <dbReference type="SAM" id="MobiDB-lite"/>
    </source>
</evidence>